<proteinExistence type="predicted"/>
<dbReference type="InterPro" id="IPR043128">
    <property type="entry name" value="Rev_trsase/Diguanyl_cyclase"/>
</dbReference>
<dbReference type="Pfam" id="PF00990">
    <property type="entry name" value="GGDEF"/>
    <property type="match status" value="1"/>
</dbReference>
<dbReference type="PANTHER" id="PTHR45138">
    <property type="entry name" value="REGULATORY COMPONENTS OF SENSORY TRANSDUCTION SYSTEM"/>
    <property type="match status" value="1"/>
</dbReference>
<keyword evidence="4" id="KW-0812">Transmembrane</keyword>
<accession>A0A8J6M3G3</accession>
<dbReference type="EMBL" id="JACNEP010000003">
    <property type="protein sequence ID" value="MBC3765366.1"/>
    <property type="molecule type" value="Genomic_DNA"/>
</dbReference>
<dbReference type="Pfam" id="PF07695">
    <property type="entry name" value="7TMR-DISM_7TM"/>
    <property type="match status" value="1"/>
</dbReference>
<reference evidence="6" key="1">
    <citation type="journal article" date="2018" name="Int. J. Syst. Evol. Microbiol.">
        <title>Neptunicella marina gen. nov., sp. nov., isolated from surface seawater.</title>
        <authorList>
            <person name="Liu X."/>
            <person name="Lai Q."/>
            <person name="Du Y."/>
            <person name="Zhang X."/>
            <person name="Liu Z."/>
            <person name="Sun F."/>
            <person name="Shao Z."/>
        </authorList>
    </citation>
    <scope>NUCLEOTIDE SEQUENCE</scope>
    <source>
        <strain evidence="6">S27-2</strain>
    </source>
</reference>
<evidence type="ECO:0000256" key="4">
    <source>
        <dbReference type="SAM" id="Phobius"/>
    </source>
</evidence>
<feature type="transmembrane region" description="Helical" evidence="4">
    <location>
        <begin position="302"/>
        <end position="322"/>
    </location>
</feature>
<feature type="transmembrane region" description="Helical" evidence="4">
    <location>
        <begin position="278"/>
        <end position="296"/>
    </location>
</feature>
<evidence type="ECO:0000256" key="1">
    <source>
        <dbReference type="ARBA" id="ARBA00012528"/>
    </source>
</evidence>
<dbReference type="SMART" id="SM00267">
    <property type="entry name" value="GGDEF"/>
    <property type="match status" value="1"/>
</dbReference>
<dbReference type="InterPro" id="IPR050469">
    <property type="entry name" value="Diguanylate_Cyclase"/>
</dbReference>
<name>A0A8J6M3G3_9ALTE</name>
<dbReference type="PROSITE" id="PS50887">
    <property type="entry name" value="GGDEF"/>
    <property type="match status" value="1"/>
</dbReference>
<organism evidence="6 7">
    <name type="scientific">Neptunicella marina</name>
    <dbReference type="NCBI Taxonomy" id="2125989"/>
    <lineage>
        <taxon>Bacteria</taxon>
        <taxon>Pseudomonadati</taxon>
        <taxon>Pseudomonadota</taxon>
        <taxon>Gammaproteobacteria</taxon>
        <taxon>Alteromonadales</taxon>
        <taxon>Alteromonadaceae</taxon>
        <taxon>Neptunicella</taxon>
    </lineage>
</organism>
<dbReference type="SUPFAM" id="SSF55073">
    <property type="entry name" value="Nucleotide cyclase"/>
    <property type="match status" value="1"/>
</dbReference>
<evidence type="ECO:0000259" key="5">
    <source>
        <dbReference type="PROSITE" id="PS50887"/>
    </source>
</evidence>
<dbReference type="NCBIfam" id="TIGR00254">
    <property type="entry name" value="GGDEF"/>
    <property type="match status" value="1"/>
</dbReference>
<sequence>MSNGAVAEQTTQCQISQSEGTSNTEALVMDQTLILSMHDGMQRLHLDCHTDKQGVLAWSSKAVRASHLQINEQDVALMRSSEVSYLTPAGHFRAELDLTMENAGQLDFHWTPINQYVGSLQRNTLFVSLFVGLCLTLAVYVRIIGWHLSEAYFRLYSLYVVSATCFFIVQEGYLNLFFSLGGWQNSMQLYLALAGMTVFWATRFVISLLDLQALWPRYVRFGLLWPVWIVLGLSLLPLLGIEANGPNQVMSWLTLYISVGNFVLITLALLRKLHTAKLVFIAKCAMLVAMVIRITFPYSELFLRQYALLISMAFEAFLLAWATSEKIKQLNLQRQLAQREAITDPLCNVLNRRGWTLAAEQLIKQQQQQGGVLLVFYIDLNDFKHINDQYGHQIGDEVLQRVADILKHQVRDSEAVGRLGGDEFVVMGHFSEQLQGRLLYERLQQRMGNILIRTSAGELSVSASAGMQLYQESPHSVEQVLQESDQMMYEHKRAIKQST</sequence>
<keyword evidence="7" id="KW-1185">Reference proteome</keyword>
<dbReference type="Proteomes" id="UP000601768">
    <property type="component" value="Unassembled WGS sequence"/>
</dbReference>
<feature type="transmembrane region" description="Helical" evidence="4">
    <location>
        <begin position="253"/>
        <end position="271"/>
    </location>
</feature>
<reference evidence="6" key="2">
    <citation type="submission" date="2020-08" db="EMBL/GenBank/DDBJ databases">
        <authorList>
            <person name="Lai Q."/>
        </authorList>
    </citation>
    <scope>NUCLEOTIDE SEQUENCE</scope>
    <source>
        <strain evidence="6">S27-2</strain>
    </source>
</reference>
<dbReference type="PANTHER" id="PTHR45138:SF9">
    <property type="entry name" value="DIGUANYLATE CYCLASE DGCM-RELATED"/>
    <property type="match status" value="1"/>
</dbReference>
<comment type="caution">
    <text evidence="6">The sequence shown here is derived from an EMBL/GenBank/DDBJ whole genome shotgun (WGS) entry which is preliminary data.</text>
</comment>
<feature type="region of interest" description="Disordered" evidence="3">
    <location>
        <begin position="1"/>
        <end position="21"/>
    </location>
</feature>
<dbReference type="InterPro" id="IPR000160">
    <property type="entry name" value="GGDEF_dom"/>
</dbReference>
<feature type="transmembrane region" description="Helical" evidence="4">
    <location>
        <begin position="125"/>
        <end position="144"/>
    </location>
</feature>
<dbReference type="AlphaFoldDB" id="A0A8J6M3G3"/>
<feature type="transmembrane region" description="Helical" evidence="4">
    <location>
        <begin position="189"/>
        <end position="209"/>
    </location>
</feature>
<comment type="catalytic activity">
    <reaction evidence="2">
        <text>2 GTP = 3',3'-c-di-GMP + 2 diphosphate</text>
        <dbReference type="Rhea" id="RHEA:24898"/>
        <dbReference type="ChEBI" id="CHEBI:33019"/>
        <dbReference type="ChEBI" id="CHEBI:37565"/>
        <dbReference type="ChEBI" id="CHEBI:58805"/>
        <dbReference type="EC" id="2.7.7.65"/>
    </reaction>
</comment>
<dbReference type="EC" id="2.7.7.65" evidence="1"/>
<feature type="transmembrane region" description="Helical" evidence="4">
    <location>
        <begin position="151"/>
        <end position="169"/>
    </location>
</feature>
<evidence type="ECO:0000256" key="2">
    <source>
        <dbReference type="ARBA" id="ARBA00034247"/>
    </source>
</evidence>
<feature type="domain" description="GGDEF" evidence="5">
    <location>
        <begin position="371"/>
        <end position="499"/>
    </location>
</feature>
<keyword evidence="4" id="KW-1133">Transmembrane helix</keyword>
<protein>
    <recommendedName>
        <fullName evidence="1">diguanylate cyclase</fullName>
        <ecNumber evidence="1">2.7.7.65</ecNumber>
    </recommendedName>
</protein>
<evidence type="ECO:0000313" key="6">
    <source>
        <dbReference type="EMBL" id="MBC3765366.1"/>
    </source>
</evidence>
<dbReference type="Gene3D" id="3.30.70.270">
    <property type="match status" value="1"/>
</dbReference>
<evidence type="ECO:0000256" key="3">
    <source>
        <dbReference type="SAM" id="MobiDB-lite"/>
    </source>
</evidence>
<feature type="transmembrane region" description="Helical" evidence="4">
    <location>
        <begin position="221"/>
        <end position="241"/>
    </location>
</feature>
<keyword evidence="4" id="KW-0472">Membrane</keyword>
<dbReference type="InterPro" id="IPR011623">
    <property type="entry name" value="7TMR_DISM_rcpt_extracell_dom1"/>
</dbReference>
<dbReference type="CDD" id="cd01949">
    <property type="entry name" value="GGDEF"/>
    <property type="match status" value="1"/>
</dbReference>
<dbReference type="RefSeq" id="WP_186505838.1">
    <property type="nucleotide sequence ID" value="NZ_JACNEP010000003.1"/>
</dbReference>
<evidence type="ECO:0000313" key="7">
    <source>
        <dbReference type="Proteomes" id="UP000601768"/>
    </source>
</evidence>
<gene>
    <name evidence="6" type="ORF">H8B19_05725</name>
</gene>
<dbReference type="InterPro" id="IPR029787">
    <property type="entry name" value="Nucleotide_cyclase"/>
</dbReference>
<dbReference type="GO" id="GO:0052621">
    <property type="term" value="F:diguanylate cyclase activity"/>
    <property type="evidence" value="ECO:0007669"/>
    <property type="project" value="UniProtKB-EC"/>
</dbReference>